<dbReference type="PRINTS" id="PR00095">
    <property type="entry name" value="ANTSNTHASEI"/>
</dbReference>
<dbReference type="PANTHER" id="PTHR11236:SF9">
    <property type="entry name" value="ANTHRANILATE SYNTHASE COMPONENT 1"/>
    <property type="match status" value="1"/>
</dbReference>
<dbReference type="Gene3D" id="3.60.120.10">
    <property type="entry name" value="Anthranilate synthase"/>
    <property type="match status" value="1"/>
</dbReference>
<protein>
    <recommendedName>
        <fullName evidence="1">Chorismate-utilising enzyme C-terminal domain-containing protein</fullName>
    </recommendedName>
</protein>
<dbReference type="AlphaFoldDB" id="A0A268RUC9"/>
<reference evidence="2 3" key="1">
    <citation type="submission" date="2017-07" db="EMBL/GenBank/DDBJ databases">
        <title>Isolation and whole genome analysis of endospore-forming bacteria from heroin.</title>
        <authorList>
            <person name="Kalinowski J."/>
            <person name="Ahrens B."/>
            <person name="Al-Dilaimi A."/>
            <person name="Winkler A."/>
            <person name="Wibberg D."/>
            <person name="Schleenbecker U."/>
            <person name="Ruckert C."/>
            <person name="Wolfel R."/>
            <person name="Grass G."/>
        </authorList>
    </citation>
    <scope>NUCLEOTIDE SEQUENCE [LARGE SCALE GENOMIC DNA]</scope>
    <source>
        <strain evidence="2 3">7523-2</strain>
    </source>
</reference>
<dbReference type="InterPro" id="IPR019999">
    <property type="entry name" value="Anth_synth_I-like"/>
</dbReference>
<gene>
    <name evidence="2" type="ORF">CHH61_21550</name>
</gene>
<dbReference type="Pfam" id="PF00425">
    <property type="entry name" value="Chorismate_bind"/>
    <property type="match status" value="1"/>
</dbReference>
<accession>A0A268RUC9</accession>
<evidence type="ECO:0000313" key="2">
    <source>
        <dbReference type="EMBL" id="PAF23884.1"/>
    </source>
</evidence>
<comment type="caution">
    <text evidence="2">The sequence shown here is derived from an EMBL/GenBank/DDBJ whole genome shotgun (WGS) entry which is preliminary data.</text>
</comment>
<sequence length="283" mass="32458">MNTKLNYQESISKKEYIEKVSECKEYIIEGDIFQIQLSRRLKTKFNHSPIEFYFKLKEINPSPYMFFMKFEDKFLIGASPELLVKVENREMYLYPIAGTRKRYSTRKTEEEIIDELKSDEKERAEHIMLVDLARNEIGRVSKYGTVKVKELMGIEKYSHVIHMVSIVQGTLQHGKDAIDALKSSFPAGTVTGAPKIRAMEIISEMENVQREFYSGGMVFHDFTGNLKSSIIIRSVLIQDGYAYTQAAAGVVYDSIPENEFKETTNKMQACLQALAALEQEGVQ</sequence>
<dbReference type="Proteomes" id="UP000216133">
    <property type="component" value="Unassembled WGS sequence"/>
</dbReference>
<dbReference type="PANTHER" id="PTHR11236">
    <property type="entry name" value="AMINOBENZOATE/ANTHRANILATE SYNTHASE"/>
    <property type="match status" value="1"/>
</dbReference>
<evidence type="ECO:0000259" key="1">
    <source>
        <dbReference type="Pfam" id="PF00425"/>
    </source>
</evidence>
<dbReference type="InterPro" id="IPR005801">
    <property type="entry name" value="ADC_synthase"/>
</dbReference>
<proteinExistence type="predicted"/>
<evidence type="ECO:0000313" key="3">
    <source>
        <dbReference type="Proteomes" id="UP000216133"/>
    </source>
</evidence>
<organism evidence="2 3">
    <name type="scientific">Shouchella clausii</name>
    <name type="common">Alkalihalobacillus clausii</name>
    <dbReference type="NCBI Taxonomy" id="79880"/>
    <lineage>
        <taxon>Bacteria</taxon>
        <taxon>Bacillati</taxon>
        <taxon>Bacillota</taxon>
        <taxon>Bacilli</taxon>
        <taxon>Bacillales</taxon>
        <taxon>Bacillaceae</taxon>
        <taxon>Shouchella</taxon>
    </lineage>
</organism>
<dbReference type="EMBL" id="NPBS01000138">
    <property type="protein sequence ID" value="PAF23884.1"/>
    <property type="molecule type" value="Genomic_DNA"/>
</dbReference>
<dbReference type="GO" id="GO:0000162">
    <property type="term" value="P:L-tryptophan biosynthetic process"/>
    <property type="evidence" value="ECO:0007669"/>
    <property type="project" value="TreeGrafter"/>
</dbReference>
<dbReference type="InterPro" id="IPR015890">
    <property type="entry name" value="Chorismate_C"/>
</dbReference>
<name>A0A268RUC9_SHOCL</name>
<dbReference type="SUPFAM" id="SSF56322">
    <property type="entry name" value="ADC synthase"/>
    <property type="match status" value="1"/>
</dbReference>
<feature type="domain" description="Chorismate-utilising enzyme C-terminal" evidence="1">
    <location>
        <begin position="13"/>
        <end position="266"/>
    </location>
</feature>